<keyword evidence="7" id="KW-1185">Reference proteome</keyword>
<comment type="caution">
    <text evidence="6">The sequence shown here is derived from an EMBL/GenBank/DDBJ whole genome shotgun (WGS) entry which is preliminary data.</text>
</comment>
<protein>
    <submittedName>
        <fullName evidence="6">NAD(P)-dependent oxidoreductase</fullName>
    </submittedName>
</protein>
<dbReference type="PANTHER" id="PTHR22981">
    <property type="entry name" value="3-HYDROXYISOBUTYRATE DEHYDROGENASE-RELATED"/>
    <property type="match status" value="1"/>
</dbReference>
<feature type="domain" description="3-hydroxyisobutyrate dehydrogenase-like NAD-binding" evidence="5">
    <location>
        <begin position="163"/>
        <end position="280"/>
    </location>
</feature>
<dbReference type="Proteomes" id="UP000292781">
    <property type="component" value="Unassembled WGS sequence"/>
</dbReference>
<dbReference type="InterPro" id="IPR036291">
    <property type="entry name" value="NAD(P)-bd_dom_sf"/>
</dbReference>
<evidence type="ECO:0000256" key="2">
    <source>
        <dbReference type="ARBA" id="ARBA00023027"/>
    </source>
</evidence>
<dbReference type="PIRSF" id="PIRSF000103">
    <property type="entry name" value="HIBADH"/>
    <property type="match status" value="1"/>
</dbReference>
<reference evidence="6 7" key="1">
    <citation type="submission" date="2019-02" db="EMBL/GenBank/DDBJ databases">
        <title>Siculibacillus lacustris gen. nov., sp. nov., a new rosette-forming bacterium isolated from a freshwater crater lake (Lake St. Ana, Romania).</title>
        <authorList>
            <person name="Felfoldi T."/>
            <person name="Marton Z."/>
            <person name="Szabo A."/>
            <person name="Mentes A."/>
            <person name="Boka K."/>
            <person name="Marialigeti K."/>
            <person name="Mathe I."/>
            <person name="Koncz M."/>
            <person name="Schumann P."/>
            <person name="Toth E."/>
        </authorList>
    </citation>
    <scope>NUCLEOTIDE SEQUENCE [LARGE SCALE GENOMIC DNA]</scope>
    <source>
        <strain evidence="6 7">SA-279</strain>
    </source>
</reference>
<name>A0A4Q9W058_9HYPH</name>
<dbReference type="InterPro" id="IPR013328">
    <property type="entry name" value="6PGD_dom2"/>
</dbReference>
<evidence type="ECO:0000259" key="4">
    <source>
        <dbReference type="Pfam" id="PF03446"/>
    </source>
</evidence>
<dbReference type="Gene3D" id="1.10.1040.10">
    <property type="entry name" value="N-(1-d-carboxylethyl)-l-norvaline Dehydrogenase, domain 2"/>
    <property type="match status" value="1"/>
</dbReference>
<dbReference type="Pfam" id="PF14833">
    <property type="entry name" value="NAD_binding_11"/>
    <property type="match status" value="1"/>
</dbReference>
<dbReference type="AlphaFoldDB" id="A0A4Q9W058"/>
<keyword evidence="1" id="KW-0560">Oxidoreductase</keyword>
<dbReference type="InterPro" id="IPR008927">
    <property type="entry name" value="6-PGluconate_DH-like_C_sf"/>
</dbReference>
<feature type="domain" description="6-phosphogluconate dehydrogenase NADP-binding" evidence="4">
    <location>
        <begin position="5"/>
        <end position="160"/>
    </location>
</feature>
<accession>A0A4Q9W058</accession>
<keyword evidence="2" id="KW-0520">NAD</keyword>
<dbReference type="Pfam" id="PF03446">
    <property type="entry name" value="NAD_binding_2"/>
    <property type="match status" value="1"/>
</dbReference>
<feature type="active site" evidence="3">
    <location>
        <position position="169"/>
    </location>
</feature>
<dbReference type="GO" id="GO:0050661">
    <property type="term" value="F:NADP binding"/>
    <property type="evidence" value="ECO:0007669"/>
    <property type="project" value="InterPro"/>
</dbReference>
<dbReference type="EMBL" id="SJFN01000001">
    <property type="protein sequence ID" value="TBW41353.1"/>
    <property type="molecule type" value="Genomic_DNA"/>
</dbReference>
<dbReference type="InterPro" id="IPR029154">
    <property type="entry name" value="HIBADH-like_NADP-bd"/>
</dbReference>
<dbReference type="GO" id="GO:0051287">
    <property type="term" value="F:NAD binding"/>
    <property type="evidence" value="ECO:0007669"/>
    <property type="project" value="InterPro"/>
</dbReference>
<evidence type="ECO:0000256" key="3">
    <source>
        <dbReference type="PIRSR" id="PIRSR000103-1"/>
    </source>
</evidence>
<proteinExistence type="predicted"/>
<dbReference type="InterPro" id="IPR006115">
    <property type="entry name" value="6PGDH_NADP-bd"/>
</dbReference>
<gene>
    <name evidence="6" type="ORF">EYW49_01105</name>
</gene>
<dbReference type="SUPFAM" id="SSF51735">
    <property type="entry name" value="NAD(P)-binding Rossmann-fold domains"/>
    <property type="match status" value="1"/>
</dbReference>
<evidence type="ECO:0000313" key="7">
    <source>
        <dbReference type="Proteomes" id="UP000292781"/>
    </source>
</evidence>
<sequence length="287" mass="29484">MADDVLFIGAGRMGALMARRLLDGGVALAVADVVPAALEPFAARGVATAAHGADLLGTIVLTMLPTDRHVREALLGPGGACTVRPRAVVIDMSTATPAHTRALAADLAARGTVLLDAPVSGGMAGAGDGRLTTMVGGDAAALARCLPILRLMCADVTRVGPVGSGHAVKALNNYLSAATLWTATEALVIGRRLGLDAATMLAVWSAGSGRSHATEVKLPRHVVTGTLDFGQSLELFCKDIAIAAELARETGTTTPALDHLLALWRSARDTLGPQADITRIEPLLDDR</sequence>
<dbReference type="OrthoDB" id="9812907at2"/>
<dbReference type="Gene3D" id="3.40.50.720">
    <property type="entry name" value="NAD(P)-binding Rossmann-like Domain"/>
    <property type="match status" value="1"/>
</dbReference>
<dbReference type="PANTHER" id="PTHR22981:SF7">
    <property type="entry name" value="3-HYDROXYISOBUTYRATE DEHYDROGENASE, MITOCHONDRIAL"/>
    <property type="match status" value="1"/>
</dbReference>
<evidence type="ECO:0000313" key="6">
    <source>
        <dbReference type="EMBL" id="TBW41353.1"/>
    </source>
</evidence>
<evidence type="ECO:0000256" key="1">
    <source>
        <dbReference type="ARBA" id="ARBA00023002"/>
    </source>
</evidence>
<organism evidence="6 7">
    <name type="scientific">Siculibacillus lacustris</name>
    <dbReference type="NCBI Taxonomy" id="1549641"/>
    <lineage>
        <taxon>Bacteria</taxon>
        <taxon>Pseudomonadati</taxon>
        <taxon>Pseudomonadota</taxon>
        <taxon>Alphaproteobacteria</taxon>
        <taxon>Hyphomicrobiales</taxon>
        <taxon>Ancalomicrobiaceae</taxon>
        <taxon>Siculibacillus</taxon>
    </lineage>
</organism>
<dbReference type="RefSeq" id="WP_131305038.1">
    <property type="nucleotide sequence ID" value="NZ_SJFN01000001.1"/>
</dbReference>
<dbReference type="SUPFAM" id="SSF48179">
    <property type="entry name" value="6-phosphogluconate dehydrogenase C-terminal domain-like"/>
    <property type="match status" value="1"/>
</dbReference>
<dbReference type="GO" id="GO:0016616">
    <property type="term" value="F:oxidoreductase activity, acting on the CH-OH group of donors, NAD or NADP as acceptor"/>
    <property type="evidence" value="ECO:0007669"/>
    <property type="project" value="TreeGrafter"/>
</dbReference>
<dbReference type="InterPro" id="IPR015815">
    <property type="entry name" value="HIBADH-related"/>
</dbReference>
<evidence type="ECO:0000259" key="5">
    <source>
        <dbReference type="Pfam" id="PF14833"/>
    </source>
</evidence>